<proteinExistence type="predicted"/>
<keyword evidence="1" id="KW-1133">Transmembrane helix</keyword>
<gene>
    <name evidence="2" type="ORF">E1809_07215</name>
</gene>
<keyword evidence="1" id="KW-0472">Membrane</keyword>
<reference evidence="2 3" key="1">
    <citation type="submission" date="2019-03" db="EMBL/GenBank/DDBJ databases">
        <title>Whole genome sequence of Arthrobacter sp JH1-1.</title>
        <authorList>
            <person name="Trinh H.N."/>
        </authorList>
    </citation>
    <scope>NUCLEOTIDE SEQUENCE [LARGE SCALE GENOMIC DNA]</scope>
    <source>
        <strain evidence="2 3">JH1-1</strain>
    </source>
</reference>
<keyword evidence="3" id="KW-1185">Reference proteome</keyword>
<comment type="caution">
    <text evidence="2">The sequence shown here is derived from an EMBL/GenBank/DDBJ whole genome shotgun (WGS) entry which is preliminary data.</text>
</comment>
<dbReference type="RefSeq" id="WP_133203553.1">
    <property type="nucleotide sequence ID" value="NZ_SMRU01000007.1"/>
</dbReference>
<accession>A0A4V2ZTN5</accession>
<dbReference type="EMBL" id="SMRU01000007">
    <property type="protein sequence ID" value="TDF97794.1"/>
    <property type="molecule type" value="Genomic_DNA"/>
</dbReference>
<evidence type="ECO:0000313" key="3">
    <source>
        <dbReference type="Proteomes" id="UP000295511"/>
    </source>
</evidence>
<dbReference type="OrthoDB" id="327431at2"/>
<feature type="transmembrane region" description="Helical" evidence="1">
    <location>
        <begin position="192"/>
        <end position="211"/>
    </location>
</feature>
<protein>
    <recommendedName>
        <fullName evidence="4">Membrane-bound metal-dependent hydrolase</fullName>
    </recommendedName>
</protein>
<feature type="transmembrane region" description="Helical" evidence="1">
    <location>
        <begin position="94"/>
        <end position="113"/>
    </location>
</feature>
<evidence type="ECO:0000256" key="1">
    <source>
        <dbReference type="SAM" id="Phobius"/>
    </source>
</evidence>
<feature type="transmembrane region" description="Helical" evidence="1">
    <location>
        <begin position="143"/>
        <end position="172"/>
    </location>
</feature>
<organism evidence="2 3">
    <name type="scientific">Arthrobacter terricola</name>
    <dbReference type="NCBI Taxonomy" id="2547396"/>
    <lineage>
        <taxon>Bacteria</taxon>
        <taxon>Bacillati</taxon>
        <taxon>Actinomycetota</taxon>
        <taxon>Actinomycetes</taxon>
        <taxon>Micrococcales</taxon>
        <taxon>Micrococcaceae</taxon>
        <taxon>Arthrobacter</taxon>
    </lineage>
</organism>
<keyword evidence="1" id="KW-0812">Transmembrane</keyword>
<dbReference type="AlphaFoldDB" id="A0A4V2ZTN5"/>
<evidence type="ECO:0008006" key="4">
    <source>
        <dbReference type="Google" id="ProtNLM"/>
    </source>
</evidence>
<feature type="transmembrane region" description="Helical" evidence="1">
    <location>
        <begin position="69"/>
        <end position="87"/>
    </location>
</feature>
<name>A0A4V2ZTN5_9MICC</name>
<dbReference type="Proteomes" id="UP000295511">
    <property type="component" value="Unassembled WGS sequence"/>
</dbReference>
<sequence length="212" mass="22681">MYIGHYAAAAVLVGAIPGAPIPAAAVGVAWPDLAWPILVMAGREQVTVDRDDPLQRAVRFDSYPVSHSLVLSNLLALVPAAIFAIVYQSWIAGLVFWLGAVSHWILDLVVHRADLPLLGPGGHDRKLGAGLWDLPKTAFVLEYLFFAARVLLIASPGMYAGLLGGGLLLHLFNANSAFGFTRRNPLGTPARFASLTLVGYVAAIAWFATAWQ</sequence>
<evidence type="ECO:0000313" key="2">
    <source>
        <dbReference type="EMBL" id="TDF97794.1"/>
    </source>
</evidence>